<evidence type="ECO:0000256" key="1">
    <source>
        <dbReference type="ARBA" id="ARBA00004167"/>
    </source>
</evidence>
<dbReference type="SUPFAM" id="SSF56601">
    <property type="entry name" value="beta-lactamase/transpeptidase-like"/>
    <property type="match status" value="1"/>
</dbReference>
<evidence type="ECO:0000256" key="13">
    <source>
        <dbReference type="SAM" id="Phobius"/>
    </source>
</evidence>
<proteinExistence type="predicted"/>
<evidence type="ECO:0000313" key="16">
    <source>
        <dbReference type="EMBL" id="KKS09706.1"/>
    </source>
</evidence>
<dbReference type="EMBL" id="LCBL01000001">
    <property type="protein sequence ID" value="KKS09706.1"/>
    <property type="molecule type" value="Genomic_DNA"/>
</dbReference>
<accession>A0A0G0YJK5</accession>
<evidence type="ECO:0000256" key="12">
    <source>
        <dbReference type="ARBA" id="ARBA00023316"/>
    </source>
</evidence>
<dbReference type="InterPro" id="IPR017790">
    <property type="entry name" value="Penicillin-binding_protein_2"/>
</dbReference>
<name>A0A0G0YJK5_UNCC2</name>
<evidence type="ECO:0000256" key="5">
    <source>
        <dbReference type="ARBA" id="ARBA00022670"/>
    </source>
</evidence>
<dbReference type="InterPro" id="IPR005311">
    <property type="entry name" value="PBP_dimer"/>
</dbReference>
<dbReference type="Proteomes" id="UP000033869">
    <property type="component" value="Unassembled WGS sequence"/>
</dbReference>
<evidence type="ECO:0000313" key="17">
    <source>
        <dbReference type="Proteomes" id="UP000033869"/>
    </source>
</evidence>
<dbReference type="NCBIfam" id="TIGR03423">
    <property type="entry name" value="pbp2_mrdA"/>
    <property type="match status" value="1"/>
</dbReference>
<keyword evidence="16" id="KW-0808">Transferase</keyword>
<dbReference type="GO" id="GO:0009002">
    <property type="term" value="F:serine-type D-Ala-D-Ala carboxypeptidase activity"/>
    <property type="evidence" value="ECO:0007669"/>
    <property type="project" value="InterPro"/>
</dbReference>
<dbReference type="GO" id="GO:0009252">
    <property type="term" value="P:peptidoglycan biosynthetic process"/>
    <property type="evidence" value="ECO:0007669"/>
    <property type="project" value="UniProtKB-KW"/>
</dbReference>
<dbReference type="GO" id="GO:0005886">
    <property type="term" value="C:plasma membrane"/>
    <property type="evidence" value="ECO:0007669"/>
    <property type="project" value="UniProtKB-SubCell"/>
</dbReference>
<dbReference type="PANTHER" id="PTHR30627:SF2">
    <property type="entry name" value="PEPTIDOGLYCAN D,D-TRANSPEPTIDASE MRDA"/>
    <property type="match status" value="1"/>
</dbReference>
<evidence type="ECO:0000256" key="4">
    <source>
        <dbReference type="ARBA" id="ARBA00022519"/>
    </source>
</evidence>
<dbReference type="InterPro" id="IPR001460">
    <property type="entry name" value="PCN-bd_Tpept"/>
</dbReference>
<evidence type="ECO:0000256" key="7">
    <source>
        <dbReference type="ARBA" id="ARBA00022801"/>
    </source>
</evidence>
<dbReference type="GO" id="GO:0008360">
    <property type="term" value="P:regulation of cell shape"/>
    <property type="evidence" value="ECO:0007669"/>
    <property type="project" value="UniProtKB-KW"/>
</dbReference>
<keyword evidence="8" id="KW-0133">Cell shape</keyword>
<dbReference type="InterPro" id="IPR012338">
    <property type="entry name" value="Beta-lactam/transpept-like"/>
</dbReference>
<evidence type="ECO:0000256" key="3">
    <source>
        <dbReference type="ARBA" id="ARBA00022475"/>
    </source>
</evidence>
<dbReference type="PANTHER" id="PTHR30627">
    <property type="entry name" value="PEPTIDOGLYCAN D,D-TRANSPEPTIDASE"/>
    <property type="match status" value="1"/>
</dbReference>
<gene>
    <name evidence="16" type="ORF">UU65_C0001G0111</name>
</gene>
<comment type="caution">
    <text evidence="16">The sequence shown here is derived from an EMBL/GenBank/DDBJ whole genome shotgun (WGS) entry which is preliminary data.</text>
</comment>
<protein>
    <submittedName>
        <fullName evidence="16">Peptidoglycan glycosyltransferase</fullName>
    </submittedName>
</protein>
<comment type="subcellular location">
    <subcellularLocation>
        <location evidence="2">Cell membrane</location>
    </subcellularLocation>
    <subcellularLocation>
        <location evidence="1">Membrane</location>
        <topology evidence="1">Single-pass membrane protein</topology>
    </subcellularLocation>
</comment>
<evidence type="ECO:0000256" key="10">
    <source>
        <dbReference type="ARBA" id="ARBA00022989"/>
    </source>
</evidence>
<dbReference type="Gene3D" id="3.40.710.10">
    <property type="entry name" value="DD-peptidase/beta-lactamase superfamily"/>
    <property type="match status" value="1"/>
</dbReference>
<dbReference type="GO" id="GO:0016740">
    <property type="term" value="F:transferase activity"/>
    <property type="evidence" value="ECO:0007669"/>
    <property type="project" value="UniProtKB-KW"/>
</dbReference>
<keyword evidence="6 13" id="KW-0812">Transmembrane</keyword>
<reference evidence="16 17" key="1">
    <citation type="journal article" date="2015" name="Nature">
        <title>rRNA introns, odd ribosomes, and small enigmatic genomes across a large radiation of phyla.</title>
        <authorList>
            <person name="Brown C.T."/>
            <person name="Hug L.A."/>
            <person name="Thomas B.C."/>
            <person name="Sharon I."/>
            <person name="Castelle C.J."/>
            <person name="Singh A."/>
            <person name="Wilkins M.J."/>
            <person name="Williams K.H."/>
            <person name="Banfield J.F."/>
        </authorList>
    </citation>
    <scope>NUCLEOTIDE SEQUENCE [LARGE SCALE GENOMIC DNA]</scope>
</reference>
<dbReference type="Gene3D" id="3.90.1310.10">
    <property type="entry name" value="Penicillin-binding protein 2a (Domain 2)"/>
    <property type="match status" value="1"/>
</dbReference>
<keyword evidence="10 13" id="KW-1133">Transmembrane helix</keyword>
<evidence type="ECO:0000256" key="11">
    <source>
        <dbReference type="ARBA" id="ARBA00023136"/>
    </source>
</evidence>
<dbReference type="GO" id="GO:0006508">
    <property type="term" value="P:proteolysis"/>
    <property type="evidence" value="ECO:0007669"/>
    <property type="project" value="UniProtKB-KW"/>
</dbReference>
<keyword evidence="5" id="KW-0645">Protease</keyword>
<feature type="domain" description="Penicillin-binding protein dimerisation" evidence="15">
    <location>
        <begin position="100"/>
        <end position="272"/>
    </location>
</feature>
<evidence type="ECO:0000259" key="15">
    <source>
        <dbReference type="Pfam" id="PF03717"/>
    </source>
</evidence>
<evidence type="ECO:0000256" key="9">
    <source>
        <dbReference type="ARBA" id="ARBA00022984"/>
    </source>
</evidence>
<feature type="domain" description="Penicillin-binding protein transpeptidase" evidence="14">
    <location>
        <begin position="313"/>
        <end position="641"/>
    </location>
</feature>
<keyword evidence="9" id="KW-0573">Peptidoglycan synthesis</keyword>
<sequence length="647" mass="71459">MSKKRNVFNAIVGMSANPGKWKLKESFLKKHEKWIDGILPGDADAGIYEEQRSENPLKLLRIIFVFCLAILIGKLYFLQIVNGENSLKKAEGNRVREKVIRAERGAIYDRNKTLLVKNVGNYEVSVIPSDLPKKEDDRNKIYENLAKIISMPKEEVKKASEEKGLTQSEPILIKKTIDRDTSLLLESKILDLPGVNVSVNPIRDYLDKTLLAHVLGYVGRISEDELSQNKDRGYHLTDYFGKSGIEKQYENDLRGKDGAKRSEVDASGKIVKLIGEIEPSPGKDLVLSIDYGLQQKMAESLQASLDKAKVKKGAAIALNPNNGEVLAMVNLPTYDGNLFSKGISEADFKKLNEDENQPLLARAILGQYPSGSIIKPLFAAAALEEKIINRNTSILSNGGIKIGDFSFPDWKPGGHGMTNVTKAIAESVNTFFYAISGGWENIKGLGADKMKLYLEKFGLGKDSGIDLPGESIGRIPDPKWKEEAKKEPWYLGDTYHFGIGQGDLEITPIQMAKAISAIANGGTLYKPRLVKEIVDSNDKNSVKIIEPQKETENVISKENIDIVKEGMRQTVTAGSARSLNDLPVPIAGKTGTAQYGANNEHRHAWFTSFAPYPNPEIVLLILVEGGGEGSEFAAPVAKDVYKYYFKK</sequence>
<keyword evidence="11 13" id="KW-0472">Membrane</keyword>
<dbReference type="SUPFAM" id="SSF56519">
    <property type="entry name" value="Penicillin binding protein dimerisation domain"/>
    <property type="match status" value="1"/>
</dbReference>
<dbReference type="GO" id="GO:0008658">
    <property type="term" value="F:penicillin binding"/>
    <property type="evidence" value="ECO:0007669"/>
    <property type="project" value="InterPro"/>
</dbReference>
<evidence type="ECO:0000259" key="14">
    <source>
        <dbReference type="Pfam" id="PF00905"/>
    </source>
</evidence>
<organism evidence="16 17">
    <name type="scientific">candidate division CPR2 bacterium GW2011_GWC1_41_48</name>
    <dbReference type="NCBI Taxonomy" id="1618344"/>
    <lineage>
        <taxon>Bacteria</taxon>
        <taxon>Bacteria division CPR2</taxon>
    </lineage>
</organism>
<keyword evidence="7" id="KW-0378">Hydrolase</keyword>
<keyword evidence="12" id="KW-0961">Cell wall biogenesis/degradation</keyword>
<feature type="transmembrane region" description="Helical" evidence="13">
    <location>
        <begin position="59"/>
        <end position="78"/>
    </location>
</feature>
<dbReference type="GO" id="GO:0071972">
    <property type="term" value="F:peptidoglycan L,D-transpeptidase activity"/>
    <property type="evidence" value="ECO:0007669"/>
    <property type="project" value="TreeGrafter"/>
</dbReference>
<dbReference type="Pfam" id="PF03717">
    <property type="entry name" value="PBP_dimer"/>
    <property type="match status" value="1"/>
</dbReference>
<keyword evidence="3" id="KW-1003">Cell membrane</keyword>
<dbReference type="PATRIC" id="fig|1618344.3.peg.117"/>
<dbReference type="InterPro" id="IPR036138">
    <property type="entry name" value="PBP_dimer_sf"/>
</dbReference>
<dbReference type="GO" id="GO:0071555">
    <property type="term" value="P:cell wall organization"/>
    <property type="evidence" value="ECO:0007669"/>
    <property type="project" value="UniProtKB-KW"/>
</dbReference>
<keyword evidence="4" id="KW-0997">Cell inner membrane</keyword>
<evidence type="ECO:0000256" key="8">
    <source>
        <dbReference type="ARBA" id="ARBA00022960"/>
    </source>
</evidence>
<evidence type="ECO:0000256" key="2">
    <source>
        <dbReference type="ARBA" id="ARBA00004236"/>
    </source>
</evidence>
<dbReference type="Gene3D" id="3.30.1390.30">
    <property type="entry name" value="Penicillin-binding protein 2a, domain 3"/>
    <property type="match status" value="1"/>
</dbReference>
<dbReference type="InterPro" id="IPR050515">
    <property type="entry name" value="Beta-lactam/transpept"/>
</dbReference>
<dbReference type="Pfam" id="PF00905">
    <property type="entry name" value="Transpeptidase"/>
    <property type="match status" value="1"/>
</dbReference>
<evidence type="ECO:0000256" key="6">
    <source>
        <dbReference type="ARBA" id="ARBA00022692"/>
    </source>
</evidence>
<dbReference type="AlphaFoldDB" id="A0A0G0YJK5"/>